<feature type="non-terminal residue" evidence="7">
    <location>
        <position position="1"/>
    </location>
</feature>
<accession>A0A6A1QFH7</accession>
<gene>
    <name evidence="7" type="ORF">E2I00_001997</name>
</gene>
<evidence type="ECO:0000259" key="5">
    <source>
        <dbReference type="PROSITE" id="PS50001"/>
    </source>
</evidence>
<evidence type="ECO:0000313" key="8">
    <source>
        <dbReference type="Proteomes" id="UP000437017"/>
    </source>
</evidence>
<dbReference type="PROSITE" id="PS50009">
    <property type="entry name" value="RASGEF_CAT"/>
    <property type="match status" value="1"/>
</dbReference>
<dbReference type="Gene3D" id="1.10.840.10">
    <property type="entry name" value="Ras guanine-nucleotide exchange factors catalytic domain"/>
    <property type="match status" value="1"/>
</dbReference>
<dbReference type="PANTHER" id="PTHR14247">
    <property type="entry name" value="BREAST CANCER ANTI-ESTROGEN RESISTANCE PROTEIN 3 HOMOLOG-LIKE PROTEIN"/>
    <property type="match status" value="1"/>
</dbReference>
<evidence type="ECO:0000256" key="3">
    <source>
        <dbReference type="PROSITE-ProRule" id="PRU00191"/>
    </source>
</evidence>
<dbReference type="InterPro" id="IPR036860">
    <property type="entry name" value="SH2_dom_sf"/>
</dbReference>
<evidence type="ECO:0000256" key="2">
    <source>
        <dbReference type="PROSITE-ProRule" id="PRU00168"/>
    </source>
</evidence>
<dbReference type="AlphaFoldDB" id="A0A6A1QFH7"/>
<dbReference type="SUPFAM" id="SSF55550">
    <property type="entry name" value="SH2 domain"/>
    <property type="match status" value="1"/>
</dbReference>
<dbReference type="PANTHER" id="PTHR14247:SF6">
    <property type="entry name" value="SH2 DOMAIN-CONTAINING PROTEIN 3C"/>
    <property type="match status" value="1"/>
</dbReference>
<evidence type="ECO:0008006" key="9">
    <source>
        <dbReference type="Google" id="ProtNLM"/>
    </source>
</evidence>
<dbReference type="InterPro" id="IPR051853">
    <property type="entry name" value="SH2-Ras-GEF_adapter"/>
</dbReference>
<reference evidence="7 8" key="1">
    <citation type="journal article" date="2019" name="PLoS ONE">
        <title>Genomic analyses reveal an absence of contemporary introgressive admixture between fin whales and blue whales, despite known hybrids.</title>
        <authorList>
            <person name="Westbury M.V."/>
            <person name="Petersen B."/>
            <person name="Lorenzen E.D."/>
        </authorList>
    </citation>
    <scope>NUCLEOTIDE SEQUENCE [LARGE SCALE GENOMIC DNA]</scope>
    <source>
        <strain evidence="7">FinWhale-01</strain>
    </source>
</reference>
<sequence>WNEFPWGGGGWEGRRKGLQFGCQLLLSPAQFSKEKYILDSSPEKLHKELEEELKLSSTDLRSHAWYHGRIPREVSETLVQRNGDFLIRDSLTSLGDYVLTCRWRNQALHFKINKVVVKAGESYTHIQYLFEQESFDHVPALVRYHVGSRKAVSEQSGAIIYCPRRSVTMTDGLTADKVTRSDGCPTRCLLHSTSLPHPREPIRNCALSMDQIPDLHSPVSPISESPSSPAYSTVTRVHAAPAAPSATVLPASPVTRRSSEPQLPSHTHCEASPSPSLSSYSDPDSGHYCQLQPPVRGSREWAAAEASSRQARSYGERLKELSENGAPEGDWGRTFTVPIVEATSSFNPATFQSPLIPKDNRPLEMGLLRKVKELLAEVDARTLAQHVTKVDCLVARILGVTKEMQTLMGVRWGMELLTLPHGRQLRLDLLERFHTMSIMLAVDILGCTGSAEERAALLHKTIQLAAELRGTMGNMFSFAAVMGALDMAQIARLEQTWVTLRQRHTEGAILYEKKLKPFLKSLNEGKEGPPLSNTTFPHVLPLITLLECDSAPAEGPEPWGSTEHGVEVVLAHLEAARTVAHHGGLYHTNAEVKLQGFQAQPELLEVFSTEFQMRLLWGSQGASSSQARRYEKFDKVLTALSHKLEPAVRSSEL</sequence>
<feature type="domain" description="Ras-GEF" evidence="6">
    <location>
        <begin position="379"/>
        <end position="647"/>
    </location>
</feature>
<dbReference type="EMBL" id="SGJD01000116">
    <property type="protein sequence ID" value="KAB0406868.1"/>
    <property type="molecule type" value="Genomic_DNA"/>
</dbReference>
<dbReference type="InterPro" id="IPR023578">
    <property type="entry name" value="Ras_GEF_dom_sf"/>
</dbReference>
<dbReference type="OrthoDB" id="2412973at2759"/>
<keyword evidence="2" id="KW-0344">Guanine-nucleotide releasing factor</keyword>
<dbReference type="FunFam" id="3.30.505.10:FF:000013">
    <property type="entry name" value="SH2 domain-containing protein 3C isoform X1"/>
    <property type="match status" value="1"/>
</dbReference>
<dbReference type="GO" id="GO:0001784">
    <property type="term" value="F:phosphotyrosine residue binding"/>
    <property type="evidence" value="ECO:0007669"/>
    <property type="project" value="InterPro"/>
</dbReference>
<feature type="region of interest" description="Disordered" evidence="4">
    <location>
        <begin position="242"/>
        <end position="293"/>
    </location>
</feature>
<keyword evidence="8" id="KW-1185">Reference proteome</keyword>
<protein>
    <recommendedName>
        <fullName evidence="9">SH2 domain-containing protein</fullName>
    </recommendedName>
</protein>
<dbReference type="PRINTS" id="PR00401">
    <property type="entry name" value="SH2DOMAIN"/>
</dbReference>
<comment type="caution">
    <text evidence="7">The sequence shown here is derived from an EMBL/GenBank/DDBJ whole genome shotgun (WGS) entry which is preliminary data.</text>
</comment>
<evidence type="ECO:0000256" key="4">
    <source>
        <dbReference type="SAM" id="MobiDB-lite"/>
    </source>
</evidence>
<evidence type="ECO:0000313" key="7">
    <source>
        <dbReference type="EMBL" id="KAB0406868.1"/>
    </source>
</evidence>
<dbReference type="FunFam" id="1.10.840.10:FF:000007">
    <property type="entry name" value="SH2 domain containing 3C (Predicted)"/>
    <property type="match status" value="1"/>
</dbReference>
<evidence type="ECO:0000259" key="6">
    <source>
        <dbReference type="PROSITE" id="PS50009"/>
    </source>
</evidence>
<evidence type="ECO:0000256" key="1">
    <source>
        <dbReference type="ARBA" id="ARBA00022999"/>
    </source>
</evidence>
<dbReference type="InterPro" id="IPR000980">
    <property type="entry name" value="SH2"/>
</dbReference>
<name>A0A6A1QFH7_BALPH</name>
<proteinExistence type="predicted"/>
<dbReference type="Pfam" id="PF00017">
    <property type="entry name" value="SH2"/>
    <property type="match status" value="1"/>
</dbReference>
<dbReference type="GO" id="GO:0007264">
    <property type="term" value="P:small GTPase-mediated signal transduction"/>
    <property type="evidence" value="ECO:0007669"/>
    <property type="project" value="InterPro"/>
</dbReference>
<dbReference type="Pfam" id="PF00617">
    <property type="entry name" value="RasGEF"/>
    <property type="match status" value="1"/>
</dbReference>
<dbReference type="CDD" id="cd10337">
    <property type="entry name" value="SH2_BCAR3"/>
    <property type="match status" value="1"/>
</dbReference>
<dbReference type="Proteomes" id="UP000437017">
    <property type="component" value="Unassembled WGS sequence"/>
</dbReference>
<dbReference type="InterPro" id="IPR001895">
    <property type="entry name" value="RASGEF_cat_dom"/>
</dbReference>
<dbReference type="SUPFAM" id="SSF48366">
    <property type="entry name" value="Ras GEF"/>
    <property type="match status" value="1"/>
</dbReference>
<feature type="domain" description="SH2" evidence="5">
    <location>
        <begin position="65"/>
        <end position="164"/>
    </location>
</feature>
<dbReference type="SMART" id="SM00252">
    <property type="entry name" value="SH2"/>
    <property type="match status" value="1"/>
</dbReference>
<organism evidence="7 8">
    <name type="scientific">Balaenoptera physalus</name>
    <name type="common">Fin whale</name>
    <name type="synonym">Balaena physalus</name>
    <dbReference type="NCBI Taxonomy" id="9770"/>
    <lineage>
        <taxon>Eukaryota</taxon>
        <taxon>Metazoa</taxon>
        <taxon>Chordata</taxon>
        <taxon>Craniata</taxon>
        <taxon>Vertebrata</taxon>
        <taxon>Euteleostomi</taxon>
        <taxon>Mammalia</taxon>
        <taxon>Eutheria</taxon>
        <taxon>Laurasiatheria</taxon>
        <taxon>Artiodactyla</taxon>
        <taxon>Whippomorpha</taxon>
        <taxon>Cetacea</taxon>
        <taxon>Mysticeti</taxon>
        <taxon>Balaenopteridae</taxon>
        <taxon>Balaenoptera</taxon>
    </lineage>
</organism>
<keyword evidence="1 3" id="KW-0727">SH2 domain</keyword>
<feature type="compositionally biased region" description="Low complexity" evidence="4">
    <location>
        <begin position="272"/>
        <end position="283"/>
    </location>
</feature>
<dbReference type="GO" id="GO:0005085">
    <property type="term" value="F:guanyl-nucleotide exchange factor activity"/>
    <property type="evidence" value="ECO:0007669"/>
    <property type="project" value="UniProtKB-KW"/>
</dbReference>
<dbReference type="SMART" id="SM00147">
    <property type="entry name" value="RasGEF"/>
    <property type="match status" value="1"/>
</dbReference>
<dbReference type="InterPro" id="IPR036964">
    <property type="entry name" value="RASGEF_cat_dom_sf"/>
</dbReference>
<dbReference type="PROSITE" id="PS50001">
    <property type="entry name" value="SH2"/>
    <property type="match status" value="1"/>
</dbReference>
<dbReference type="InterPro" id="IPR044102">
    <property type="entry name" value="SH2_SHEP1/BCAR3/NSP1"/>
</dbReference>
<dbReference type="Gene3D" id="3.30.505.10">
    <property type="entry name" value="SH2 domain"/>
    <property type="match status" value="1"/>
</dbReference>